<feature type="transmembrane region" description="Helical" evidence="3">
    <location>
        <begin position="196"/>
        <end position="214"/>
    </location>
</feature>
<dbReference type="PANTHER" id="PTHR23520:SF5">
    <property type="entry name" value="TRANSPORTER, PUTATIVE (AFU_ORTHOLOGUE AFUA_3G04000)-RELATED"/>
    <property type="match status" value="1"/>
</dbReference>
<feature type="transmembrane region" description="Helical" evidence="3">
    <location>
        <begin position="283"/>
        <end position="309"/>
    </location>
</feature>
<dbReference type="PROSITE" id="PS50850">
    <property type="entry name" value="MFS"/>
    <property type="match status" value="1"/>
</dbReference>
<dbReference type="FunCoup" id="F0XCL7">
    <property type="interactions" value="121"/>
</dbReference>
<feature type="transmembrane region" description="Helical" evidence="3">
    <location>
        <begin position="329"/>
        <end position="349"/>
    </location>
</feature>
<evidence type="ECO:0000256" key="3">
    <source>
        <dbReference type="SAM" id="Phobius"/>
    </source>
</evidence>
<organism evidence="6">
    <name type="scientific">Grosmannia clavigera (strain kw1407 / UAMH 11150)</name>
    <name type="common">Blue stain fungus</name>
    <name type="synonym">Graphiocladiella clavigera</name>
    <dbReference type="NCBI Taxonomy" id="655863"/>
    <lineage>
        <taxon>Eukaryota</taxon>
        <taxon>Fungi</taxon>
        <taxon>Dikarya</taxon>
        <taxon>Ascomycota</taxon>
        <taxon>Pezizomycotina</taxon>
        <taxon>Sordariomycetes</taxon>
        <taxon>Sordariomycetidae</taxon>
        <taxon>Ophiostomatales</taxon>
        <taxon>Ophiostomataceae</taxon>
        <taxon>Leptographium</taxon>
    </lineage>
</organism>
<dbReference type="Pfam" id="PF07690">
    <property type="entry name" value="MFS_1"/>
    <property type="match status" value="2"/>
</dbReference>
<feature type="domain" description="Major facilitator superfamily (MFS) profile" evidence="4">
    <location>
        <begin position="24"/>
        <end position="463"/>
    </location>
</feature>
<dbReference type="OrthoDB" id="10027823at2759"/>
<dbReference type="GO" id="GO:0022857">
    <property type="term" value="F:transmembrane transporter activity"/>
    <property type="evidence" value="ECO:0007669"/>
    <property type="project" value="InterPro"/>
</dbReference>
<dbReference type="PANTHER" id="PTHR23520">
    <property type="entry name" value="TRANSPORTER, PUTATIVE (AFU_ORTHOLOGUE AFUA_3G04000)-RELATED"/>
    <property type="match status" value="1"/>
</dbReference>
<accession>F0XCL7</accession>
<dbReference type="Proteomes" id="UP000007796">
    <property type="component" value="Unassembled WGS sequence"/>
</dbReference>
<sequence>MVTRHIRYAYRESGLASVYATGRDAWIIILARSLRMFAYGASSLILALFFAALDVSDERIGLFMSLTLAGDVVLSLVLTFLADHFGRRRTILLGSVLMAVSGLAFAFCENYWLLLMAAIVGVISANGGDFGPFRVVEESMLSELTDPNTRADVLVWYVTVSALGSSVGTAVAGHVIHRLHSGPAAWPLLRVYHLCYLAYAVTGALNLGLSLVLSPPAVSTSSDSFSVDSAKAPRDIHDYTLGHTPDHTYDDSDNDDDDDEQLATPSPSKSRFSQISSQTRRTLYALWFLLMVDSLADGMATMPLTTYYLDTKFPKLGKNALGSILSASYFLAACSSIFAGPLARYIGLVNTMVFTHVPSSAAVLLFPWPASVWLTCVLLLVRVGLNNLDQAPRAALIAAIVRSEERTAVMGVTSLLRTLASTTGPSLTGLLAGHDRFWIAFVVSGALRLAYDFGLFAMFVNIRLYQYEAVPNATAAAEADSELSRSTRDVLDEEESIG</sequence>
<evidence type="ECO:0000313" key="6">
    <source>
        <dbReference type="Proteomes" id="UP000007796"/>
    </source>
</evidence>
<dbReference type="RefSeq" id="XP_014173585.1">
    <property type="nucleotide sequence ID" value="XM_014318110.1"/>
</dbReference>
<evidence type="ECO:0000256" key="1">
    <source>
        <dbReference type="ARBA" id="ARBA00004141"/>
    </source>
</evidence>
<feature type="compositionally biased region" description="Acidic residues" evidence="2">
    <location>
        <begin position="251"/>
        <end position="261"/>
    </location>
</feature>
<dbReference type="eggNOG" id="ENOG502SISJ">
    <property type="taxonomic scope" value="Eukaryota"/>
</dbReference>
<evidence type="ECO:0000259" key="4">
    <source>
        <dbReference type="PROSITE" id="PS50850"/>
    </source>
</evidence>
<feature type="compositionally biased region" description="Basic and acidic residues" evidence="2">
    <location>
        <begin position="236"/>
        <end position="250"/>
    </location>
</feature>
<feature type="transmembrane region" description="Helical" evidence="3">
    <location>
        <begin position="89"/>
        <end position="107"/>
    </location>
</feature>
<dbReference type="SUPFAM" id="SSF103473">
    <property type="entry name" value="MFS general substrate transporter"/>
    <property type="match status" value="1"/>
</dbReference>
<feature type="transmembrane region" description="Helical" evidence="3">
    <location>
        <begin position="113"/>
        <end position="133"/>
    </location>
</feature>
<evidence type="ECO:0000256" key="2">
    <source>
        <dbReference type="SAM" id="MobiDB-lite"/>
    </source>
</evidence>
<dbReference type="EMBL" id="GL629765">
    <property type="protein sequence ID" value="EFX04103.1"/>
    <property type="molecule type" value="Genomic_DNA"/>
</dbReference>
<dbReference type="InParanoid" id="F0XCL7"/>
<dbReference type="GeneID" id="25973865"/>
<dbReference type="InterPro" id="IPR011701">
    <property type="entry name" value="MFS"/>
</dbReference>
<proteinExistence type="predicted"/>
<protein>
    <submittedName>
        <fullName evidence="5">Major facilitator superfamily transporter</fullName>
    </submittedName>
</protein>
<keyword evidence="3" id="KW-1133">Transmembrane helix</keyword>
<dbReference type="InterPro" id="IPR036259">
    <property type="entry name" value="MFS_trans_sf"/>
</dbReference>
<feature type="transmembrane region" description="Helical" evidence="3">
    <location>
        <begin position="154"/>
        <end position="176"/>
    </location>
</feature>
<gene>
    <name evidence="5" type="ORF">CMQ_1031</name>
</gene>
<dbReference type="HOGENOM" id="CLU_025894_2_1_1"/>
<comment type="subcellular location">
    <subcellularLocation>
        <location evidence="1">Membrane</location>
        <topology evidence="1">Multi-pass membrane protein</topology>
    </subcellularLocation>
</comment>
<feature type="compositionally biased region" description="Polar residues" evidence="2">
    <location>
        <begin position="263"/>
        <end position="274"/>
    </location>
</feature>
<dbReference type="Gene3D" id="1.20.1250.20">
    <property type="entry name" value="MFS general substrate transporter like domains"/>
    <property type="match status" value="2"/>
</dbReference>
<reference evidence="5 6" key="1">
    <citation type="journal article" date="2011" name="Proc. Natl. Acad. Sci. U.S.A.">
        <title>Genome and transcriptome analyses of the mountain pine beetle-fungal symbiont Grosmannia clavigera, a lodgepole pine pathogen.</title>
        <authorList>
            <person name="DiGuistini S."/>
            <person name="Wang Y."/>
            <person name="Liao N.Y."/>
            <person name="Taylor G."/>
            <person name="Tanguay P."/>
            <person name="Feau N."/>
            <person name="Henrissat B."/>
            <person name="Chan S.K."/>
            <person name="Hesse-Orce U."/>
            <person name="Alamouti S.M."/>
            <person name="Tsui C.K.M."/>
            <person name="Docking R.T."/>
            <person name="Levasseur A."/>
            <person name="Haridas S."/>
            <person name="Robertson G."/>
            <person name="Birol I."/>
            <person name="Holt R.A."/>
            <person name="Marra M.A."/>
            <person name="Hamelin R.C."/>
            <person name="Hirst M."/>
            <person name="Jones S.J.M."/>
            <person name="Bohlmann J."/>
            <person name="Breuil C."/>
        </authorList>
    </citation>
    <scope>NUCLEOTIDE SEQUENCE [LARGE SCALE GENOMIC DNA]</scope>
    <source>
        <strain evidence="6">kw1407 / UAMH 11150</strain>
    </source>
</reference>
<name>F0XCL7_GROCL</name>
<feature type="region of interest" description="Disordered" evidence="2">
    <location>
        <begin position="236"/>
        <end position="274"/>
    </location>
</feature>
<evidence type="ECO:0000313" key="5">
    <source>
        <dbReference type="EMBL" id="EFX04103.1"/>
    </source>
</evidence>
<keyword evidence="6" id="KW-1185">Reference proteome</keyword>
<keyword evidence="3" id="KW-0472">Membrane</keyword>
<dbReference type="GO" id="GO:0000329">
    <property type="term" value="C:fungal-type vacuole membrane"/>
    <property type="evidence" value="ECO:0007669"/>
    <property type="project" value="TreeGrafter"/>
</dbReference>
<feature type="transmembrane region" description="Helical" evidence="3">
    <location>
        <begin position="36"/>
        <end position="53"/>
    </location>
</feature>
<dbReference type="AlphaFoldDB" id="F0XCL7"/>
<dbReference type="InterPro" id="IPR020846">
    <property type="entry name" value="MFS_dom"/>
</dbReference>
<feature type="transmembrane region" description="Helical" evidence="3">
    <location>
        <begin position="59"/>
        <end position="82"/>
    </location>
</feature>
<feature type="transmembrane region" description="Helical" evidence="3">
    <location>
        <begin position="437"/>
        <end position="460"/>
    </location>
</feature>
<feature type="transmembrane region" description="Helical" evidence="3">
    <location>
        <begin position="361"/>
        <end position="381"/>
    </location>
</feature>
<dbReference type="STRING" id="655863.F0XCL7"/>
<keyword evidence="3" id="KW-0812">Transmembrane</keyword>